<feature type="chain" id="PRO_5015405111" evidence="2">
    <location>
        <begin position="26"/>
        <end position="382"/>
    </location>
</feature>
<protein>
    <submittedName>
        <fullName evidence="3">Uncharacterized protein (TIGR03118 family)</fullName>
    </submittedName>
</protein>
<sequence>MRPRIITLCAVAVVLGATLTTPAHATTRTRFDVINLVSDVKGKAPVTDPKVVNPWGLAMGKTLWVSNTGTGSATVYSGTGRKEKTEVAIPGGAPTGQVFNPGDGFTVKGKPASFIFSSPSGAISGWNAEVDPANAIIAAFTRGADYKGLELVQTEDDEAFLLAADFAGGRIHAFDEDFKRIRLASWQFRDRALPEGYNAYNVAVANGSVWVSYALRDPATGKPVFGKGKGFVSRFNATGRLTGRISRVGLNAPWGITAAPKGWRQYAGALLIGNFGDGTVHAYKRNRHLGAIAGSDGRAIVLPGLWDLEPGTAATGGESSLWFSAGIDGTKHGLIGVIAPQGTKVSSNGAAGTPSSRPTHSSGHRTSAPKTPSSSQNPYGGY</sequence>
<name>A0A2T0NAH1_9ACTN</name>
<dbReference type="NCBIfam" id="TIGR03118">
    <property type="entry name" value="PEPCTERM_chp_1"/>
    <property type="match status" value="1"/>
</dbReference>
<dbReference type="EMBL" id="PVNG01000001">
    <property type="protein sequence ID" value="PRX69999.1"/>
    <property type="molecule type" value="Genomic_DNA"/>
</dbReference>
<comment type="caution">
    <text evidence="3">The sequence shown here is derived from an EMBL/GenBank/DDBJ whole genome shotgun (WGS) entry which is preliminary data.</text>
</comment>
<organism evidence="3 4">
    <name type="scientific">Nonomuraea fuscirosea</name>
    <dbReference type="NCBI Taxonomy" id="1291556"/>
    <lineage>
        <taxon>Bacteria</taxon>
        <taxon>Bacillati</taxon>
        <taxon>Actinomycetota</taxon>
        <taxon>Actinomycetes</taxon>
        <taxon>Streptosporangiales</taxon>
        <taxon>Streptosporangiaceae</taxon>
        <taxon>Nonomuraea</taxon>
    </lineage>
</organism>
<dbReference type="RefSeq" id="WP_106233941.1">
    <property type="nucleotide sequence ID" value="NZ_JBFAIB010000052.1"/>
</dbReference>
<dbReference type="OrthoDB" id="581621at2"/>
<keyword evidence="4" id="KW-1185">Reference proteome</keyword>
<accession>A0A2T0NAH1</accession>
<dbReference type="InterPro" id="IPR017549">
    <property type="entry name" value="APMV_L690"/>
</dbReference>
<feature type="signal peptide" evidence="2">
    <location>
        <begin position="1"/>
        <end position="25"/>
    </location>
</feature>
<dbReference type="AlphaFoldDB" id="A0A2T0NAH1"/>
<evidence type="ECO:0000313" key="3">
    <source>
        <dbReference type="EMBL" id="PRX69999.1"/>
    </source>
</evidence>
<feature type="region of interest" description="Disordered" evidence="1">
    <location>
        <begin position="344"/>
        <end position="382"/>
    </location>
</feature>
<dbReference type="SUPFAM" id="SSF101898">
    <property type="entry name" value="NHL repeat"/>
    <property type="match status" value="1"/>
</dbReference>
<dbReference type="Proteomes" id="UP000238312">
    <property type="component" value="Unassembled WGS sequence"/>
</dbReference>
<keyword evidence="2" id="KW-0732">Signal</keyword>
<evidence type="ECO:0000256" key="1">
    <source>
        <dbReference type="SAM" id="MobiDB-lite"/>
    </source>
</evidence>
<evidence type="ECO:0000256" key="2">
    <source>
        <dbReference type="SAM" id="SignalP"/>
    </source>
</evidence>
<evidence type="ECO:0000313" key="4">
    <source>
        <dbReference type="Proteomes" id="UP000238312"/>
    </source>
</evidence>
<reference evidence="3 4" key="1">
    <citation type="submission" date="2018-03" db="EMBL/GenBank/DDBJ databases">
        <title>Genomic Encyclopedia of Type Strains, Phase III (KMG-III): the genomes of soil and plant-associated and newly described type strains.</title>
        <authorList>
            <person name="Whitman W."/>
        </authorList>
    </citation>
    <scope>NUCLEOTIDE SEQUENCE [LARGE SCALE GENOMIC DNA]</scope>
    <source>
        <strain evidence="3 4">CGMCC 4.7104</strain>
    </source>
</reference>
<gene>
    <name evidence="3" type="ORF">B0I32_10184</name>
</gene>
<proteinExistence type="predicted"/>